<dbReference type="PROSITE" id="PS00356">
    <property type="entry name" value="HTH_LACI_1"/>
    <property type="match status" value="1"/>
</dbReference>
<organism evidence="5 6">
    <name type="scientific">Vibrio mytili</name>
    <dbReference type="NCBI Taxonomy" id="50718"/>
    <lineage>
        <taxon>Bacteria</taxon>
        <taxon>Pseudomonadati</taxon>
        <taxon>Pseudomonadota</taxon>
        <taxon>Gammaproteobacteria</taxon>
        <taxon>Vibrionales</taxon>
        <taxon>Vibrionaceae</taxon>
        <taxon>Vibrio</taxon>
    </lineage>
</organism>
<dbReference type="CDD" id="cd01392">
    <property type="entry name" value="HTH_LacI"/>
    <property type="match status" value="1"/>
</dbReference>
<evidence type="ECO:0000256" key="3">
    <source>
        <dbReference type="ARBA" id="ARBA00023163"/>
    </source>
</evidence>
<dbReference type="STRING" id="50718.SU60_14330"/>
<dbReference type="SUPFAM" id="SSF47413">
    <property type="entry name" value="lambda repressor-like DNA-binding domains"/>
    <property type="match status" value="1"/>
</dbReference>
<gene>
    <name evidence="5" type="ORF">SU60_14330</name>
</gene>
<dbReference type="SMART" id="SM00354">
    <property type="entry name" value="HTH_LACI"/>
    <property type="match status" value="1"/>
</dbReference>
<dbReference type="InterPro" id="IPR028082">
    <property type="entry name" value="Peripla_BP_I"/>
</dbReference>
<dbReference type="EMBL" id="JXOK01000053">
    <property type="protein sequence ID" value="KIN10271.1"/>
    <property type="molecule type" value="Genomic_DNA"/>
</dbReference>
<dbReference type="OrthoDB" id="5681588at2"/>
<evidence type="ECO:0000259" key="4">
    <source>
        <dbReference type="PROSITE" id="PS50932"/>
    </source>
</evidence>
<feature type="domain" description="HTH lacI-type" evidence="4">
    <location>
        <begin position="2"/>
        <end position="58"/>
    </location>
</feature>
<dbReference type="PANTHER" id="PTHR30146:SF149">
    <property type="entry name" value="HTH-TYPE TRANSCRIPTIONAL REGULATOR EBGR"/>
    <property type="match status" value="1"/>
</dbReference>
<dbReference type="Gene3D" id="1.10.260.40">
    <property type="entry name" value="lambda repressor-like DNA-binding domains"/>
    <property type="match status" value="1"/>
</dbReference>
<dbReference type="CDD" id="cd01544">
    <property type="entry name" value="PBP1_GalR"/>
    <property type="match status" value="1"/>
</dbReference>
<proteinExistence type="predicted"/>
<dbReference type="GO" id="GO:0000976">
    <property type="term" value="F:transcription cis-regulatory region binding"/>
    <property type="evidence" value="ECO:0007669"/>
    <property type="project" value="TreeGrafter"/>
</dbReference>
<dbReference type="SUPFAM" id="SSF53822">
    <property type="entry name" value="Periplasmic binding protein-like I"/>
    <property type="match status" value="1"/>
</dbReference>
<evidence type="ECO:0000313" key="5">
    <source>
        <dbReference type="EMBL" id="KIN10271.1"/>
    </source>
</evidence>
<dbReference type="AlphaFoldDB" id="A0A0C3HQ66"/>
<comment type="caution">
    <text evidence="5">The sequence shown here is derived from an EMBL/GenBank/DDBJ whole genome shotgun (WGS) entry which is preliminary data.</text>
</comment>
<dbReference type="PRINTS" id="PR00036">
    <property type="entry name" value="HTHLACI"/>
</dbReference>
<dbReference type="Pfam" id="PF00356">
    <property type="entry name" value="LacI"/>
    <property type="match status" value="1"/>
</dbReference>
<accession>A0A0C3HQ66</accession>
<reference evidence="5 6" key="1">
    <citation type="submission" date="2015-01" db="EMBL/GenBank/DDBJ databases">
        <title>Draft genome of Vibrio mytili type strain CAIM 528.</title>
        <authorList>
            <person name="Gonzalez-Castillo A."/>
            <person name="Gomez-Gil B."/>
            <person name="Enciso-Ibarra J."/>
        </authorList>
    </citation>
    <scope>NUCLEOTIDE SEQUENCE [LARGE SCALE GENOMIC DNA]</scope>
    <source>
        <strain evidence="5 6">CAIM 528</strain>
    </source>
</reference>
<keyword evidence="6" id="KW-1185">Reference proteome</keyword>
<dbReference type="InterPro" id="IPR046335">
    <property type="entry name" value="LacI/GalR-like_sensor"/>
</dbReference>
<keyword evidence="1" id="KW-0805">Transcription regulation</keyword>
<evidence type="ECO:0000256" key="2">
    <source>
        <dbReference type="ARBA" id="ARBA00023125"/>
    </source>
</evidence>
<evidence type="ECO:0000313" key="6">
    <source>
        <dbReference type="Proteomes" id="UP000031977"/>
    </source>
</evidence>
<dbReference type="Pfam" id="PF13377">
    <property type="entry name" value="Peripla_BP_3"/>
    <property type="match status" value="1"/>
</dbReference>
<dbReference type="NCBIfam" id="NF007665">
    <property type="entry name" value="PRK10339.1"/>
    <property type="match status" value="1"/>
</dbReference>
<dbReference type="PROSITE" id="PS50932">
    <property type="entry name" value="HTH_LACI_2"/>
    <property type="match status" value="1"/>
</dbReference>
<keyword evidence="2" id="KW-0238">DNA-binding</keyword>
<dbReference type="GO" id="GO:0003700">
    <property type="term" value="F:DNA-binding transcription factor activity"/>
    <property type="evidence" value="ECO:0007669"/>
    <property type="project" value="TreeGrafter"/>
</dbReference>
<dbReference type="Proteomes" id="UP000031977">
    <property type="component" value="Unassembled WGS sequence"/>
</dbReference>
<dbReference type="RefSeq" id="WP_041156114.1">
    <property type="nucleotide sequence ID" value="NZ_CBCRVP010000001.1"/>
</dbReference>
<dbReference type="InterPro" id="IPR010982">
    <property type="entry name" value="Lambda_DNA-bd_dom_sf"/>
</dbReference>
<keyword evidence="3" id="KW-0804">Transcription</keyword>
<name>A0A0C3HQ66_9VIBR</name>
<sequence>MAKLKDIAQEAGVSLATVSRVLNDDPTINVKEETKLRIKQIAAKLEYRTSSARKAKGTTHRHHFLALYSYPQAAEASDPHYLSIRHGIERQCDKLGIALSHCFGPELDIETKKITGVLLVGKPSPSLTDKLPKRLINSICCINFSVPENPHDSVDIDRARITNQVIDLYTNQGYQSVGFIGDKQIKSRAETPNKTHLSESVVQREDFLDHGRLKGLLSEQDIYWSDNTSQSGYDVAKAMLAQDDVPNALFISSDTIAIGVLRAIHEHGLHIPDDIALISVNDTPTAPFTFPPLSTVCVYPEVMGAQGVNLLVEKIRDNRSIPLKVTLPSQLMLRGTTKPFSDA</sequence>
<dbReference type="Gene3D" id="3.40.50.2300">
    <property type="match status" value="2"/>
</dbReference>
<dbReference type="PANTHER" id="PTHR30146">
    <property type="entry name" value="LACI-RELATED TRANSCRIPTIONAL REPRESSOR"/>
    <property type="match status" value="1"/>
</dbReference>
<protein>
    <submittedName>
        <fullName evidence="5">Transcriptional regulator</fullName>
    </submittedName>
</protein>
<dbReference type="InterPro" id="IPR000843">
    <property type="entry name" value="HTH_LacI"/>
</dbReference>
<evidence type="ECO:0000256" key="1">
    <source>
        <dbReference type="ARBA" id="ARBA00023015"/>
    </source>
</evidence>